<sequence>MTPLWILRNTVAPKLRQLVFERKLRKLDEVTVWFRHCPWRSKITNSGYVVLPIAVDGSNRGFLEFVITDGRVFTLRTDQQPLQNIMNPDKELLSVVTEQLFRFAIRLAVFDYEIIHLLNAVKEDESLQAALNAARSNKWSDVTEKSYLCRRNQFSVKNDLLYWGIRVCPHIDEHIANMVLPCKTCQENASAHSSQFTPFASARVYERINVDFAKVGKENILIMIFMLSKWQANRAIRISSLSWDELIFTYPSSSLNFATGRLVPKAREEINRFARYPSPIDFRGLLRHIPPRFPSALRNVHRATITDCPRTNKQCEGWNCRFFPLVGHHHPHQFGNAYRYFKRKNRQFPQPLFKKRLVNFLKKVQKDIH</sequence>
<organism evidence="1 2">
    <name type="scientific">Lepeophtheirus salmonis</name>
    <name type="common">Salmon louse</name>
    <name type="synonym">Caligus salmonis</name>
    <dbReference type="NCBI Taxonomy" id="72036"/>
    <lineage>
        <taxon>Eukaryota</taxon>
        <taxon>Metazoa</taxon>
        <taxon>Ecdysozoa</taxon>
        <taxon>Arthropoda</taxon>
        <taxon>Crustacea</taxon>
        <taxon>Multicrustacea</taxon>
        <taxon>Hexanauplia</taxon>
        <taxon>Copepoda</taxon>
        <taxon>Siphonostomatoida</taxon>
        <taxon>Caligidae</taxon>
        <taxon>Lepeophtheirus</taxon>
    </lineage>
</organism>
<dbReference type="PANTHER" id="PTHR37984:SF5">
    <property type="entry name" value="PROTEIN NYNRIN-LIKE"/>
    <property type="match status" value="1"/>
</dbReference>
<proteinExistence type="predicted"/>
<dbReference type="OrthoDB" id="6380665at2759"/>
<dbReference type="AlphaFoldDB" id="A0A7R8CSZ6"/>
<evidence type="ECO:0000313" key="2">
    <source>
        <dbReference type="Proteomes" id="UP000675881"/>
    </source>
</evidence>
<dbReference type="PANTHER" id="PTHR37984">
    <property type="entry name" value="PROTEIN CBG26694"/>
    <property type="match status" value="1"/>
</dbReference>
<dbReference type="Proteomes" id="UP000675881">
    <property type="component" value="Chromosome 4"/>
</dbReference>
<dbReference type="InterPro" id="IPR050951">
    <property type="entry name" value="Retrovirus_Pol_polyprotein"/>
</dbReference>
<gene>
    <name evidence="1" type="ORF">LSAA_8691</name>
</gene>
<keyword evidence="2" id="KW-1185">Reference proteome</keyword>
<accession>A0A7R8CSZ6</accession>
<evidence type="ECO:0000313" key="1">
    <source>
        <dbReference type="EMBL" id="CAF2919629.1"/>
    </source>
</evidence>
<reference evidence="1" key="1">
    <citation type="submission" date="2021-02" db="EMBL/GenBank/DDBJ databases">
        <authorList>
            <person name="Bekaert M."/>
        </authorList>
    </citation>
    <scope>NUCLEOTIDE SEQUENCE</scope>
    <source>
        <strain evidence="1">IoA-00</strain>
    </source>
</reference>
<name>A0A7R8CSZ6_LEPSM</name>
<protein>
    <submittedName>
        <fullName evidence="1">(salmon louse) hypothetical protein</fullName>
    </submittedName>
</protein>
<dbReference type="EMBL" id="HG994583">
    <property type="protein sequence ID" value="CAF2919629.1"/>
    <property type="molecule type" value="Genomic_DNA"/>
</dbReference>